<protein>
    <submittedName>
        <fullName evidence="1">Uncharacterized protein</fullName>
    </submittedName>
</protein>
<dbReference type="EMBL" id="JAPDRP010000009">
    <property type="protein sequence ID" value="KAJ9644529.1"/>
    <property type="molecule type" value="Genomic_DNA"/>
</dbReference>
<sequence>MVSLTELLMEEYVLGHTSGFRHRQKRIAAFTPHPPKAPAAETKPAAPLADAPAAAEPAAQKEAATETASAETSKTAPAEAAAPETPRAEAKNSGNGSMDFTEEQDRQLLGLKGAGQSWKYIAMTLDKSVGDVKHRYHHIKPKDEAGNSKEPMNDNAAKATEANAKGLAAKAAKEEEKKAKAKAGQEAAQAQAQAQGAAAQNQMPGAYPVNQYVMMEDEFFSFSDLQLIARLVQKEQEHLWLRVASRFYDHTERRIHPDDIRDKVQGRLSYDI</sequence>
<gene>
    <name evidence="1" type="ORF">H2199_003492</name>
</gene>
<comment type="caution">
    <text evidence="1">The sequence shown here is derived from an EMBL/GenBank/DDBJ whole genome shotgun (WGS) entry which is preliminary data.</text>
</comment>
<reference evidence="1" key="1">
    <citation type="submission" date="2022-10" db="EMBL/GenBank/DDBJ databases">
        <title>Culturing micro-colonial fungi from biological soil crusts in the Mojave desert and describing Neophaeococcomyces mojavensis, and introducing the new genera and species Taxawa tesnikishii.</title>
        <authorList>
            <person name="Kurbessoian T."/>
            <person name="Stajich J.E."/>
        </authorList>
    </citation>
    <scope>NUCLEOTIDE SEQUENCE</scope>
    <source>
        <strain evidence="1">JES_115</strain>
    </source>
</reference>
<organism evidence="1 2">
    <name type="scientific">Coniosporium tulheliwenetii</name>
    <dbReference type="NCBI Taxonomy" id="3383036"/>
    <lineage>
        <taxon>Eukaryota</taxon>
        <taxon>Fungi</taxon>
        <taxon>Dikarya</taxon>
        <taxon>Ascomycota</taxon>
        <taxon>Pezizomycotina</taxon>
        <taxon>Dothideomycetes</taxon>
        <taxon>Dothideomycetes incertae sedis</taxon>
        <taxon>Coniosporium</taxon>
    </lineage>
</organism>
<accession>A0ACC2ZA21</accession>
<dbReference type="Proteomes" id="UP001172680">
    <property type="component" value="Unassembled WGS sequence"/>
</dbReference>
<name>A0ACC2ZA21_9PEZI</name>
<proteinExistence type="predicted"/>
<keyword evidence="2" id="KW-1185">Reference proteome</keyword>
<evidence type="ECO:0000313" key="2">
    <source>
        <dbReference type="Proteomes" id="UP001172680"/>
    </source>
</evidence>
<evidence type="ECO:0000313" key="1">
    <source>
        <dbReference type="EMBL" id="KAJ9644529.1"/>
    </source>
</evidence>